<dbReference type="SMART" id="SM00164">
    <property type="entry name" value="TBC"/>
    <property type="match status" value="1"/>
</dbReference>
<dbReference type="VEuPathDB" id="TrichDB:TRFO_08552"/>
<evidence type="ECO:0000313" key="4">
    <source>
        <dbReference type="Proteomes" id="UP000179807"/>
    </source>
</evidence>
<dbReference type="PROSITE" id="PS50086">
    <property type="entry name" value="TBC_RABGAP"/>
    <property type="match status" value="1"/>
</dbReference>
<sequence length="516" mass="59730">MSCKQEKHFQSVFPNGTVFKPALDDLVYTEKIDSFKIKSAIWKFYLEVFPNVDTISLTQQEWIAIIQQKREEYSKIKQKYQIHPGEAKDIDPLSADENSEWGQYFKDDKLMKLIQQDTNRLFQELDFFTNSQNISRINEIIFLHLRHFSHLKYCQGFHELCGVIFYLFSMEMKSKIPSNSLSSDTSNNNPNSKTKNTSKTTTKNSSNEFQDKNKDTSNINDPSYAYNFMFSNDDVDADVFWTYSALVDNMLDLYHVEDDPNQVPFCIKKAEEILNVLVRRENSELSDKINIPILTTPMISWLRVIYARQFPLSEILILWTKIFSFFPNNSILSFIGMALILSNKEKILSLEKEEEVISFFFKIEMSEQKEIIKEALIKMTEKSPDEKQTKIKSFLNPICCEVEKVIGKVCNTPVNDLINVLQKFKDSIEMITKSEDDAVLNGTLDLSGLQSLPACENSVIDVNIDIPIEMSPLSFMPKASQNGMDKIDFDLLTEENEENRAKPNDLFSNHRKGELF</sequence>
<evidence type="ECO:0000256" key="1">
    <source>
        <dbReference type="SAM" id="MobiDB-lite"/>
    </source>
</evidence>
<accession>A0A1J4JN92</accession>
<dbReference type="GeneID" id="94829060"/>
<dbReference type="OrthoDB" id="27140at2759"/>
<dbReference type="EMBL" id="MLAK01001026">
    <property type="protein sequence ID" value="OHS99011.1"/>
    <property type="molecule type" value="Genomic_DNA"/>
</dbReference>
<comment type="caution">
    <text evidence="3">The sequence shown here is derived from an EMBL/GenBank/DDBJ whole genome shotgun (WGS) entry which is preliminary data.</text>
</comment>
<dbReference type="PANTHER" id="PTHR22957">
    <property type="entry name" value="TBC1 DOMAIN FAMILY MEMBER GTPASE-ACTIVATING PROTEIN"/>
    <property type="match status" value="1"/>
</dbReference>
<dbReference type="InterPro" id="IPR035969">
    <property type="entry name" value="Rab-GAP_TBC_sf"/>
</dbReference>
<dbReference type="Gene3D" id="1.10.8.270">
    <property type="entry name" value="putative rabgap domain of human tbc1 domain family member 14 like domains"/>
    <property type="match status" value="1"/>
</dbReference>
<proteinExistence type="predicted"/>
<organism evidence="3 4">
    <name type="scientific">Tritrichomonas foetus</name>
    <dbReference type="NCBI Taxonomy" id="1144522"/>
    <lineage>
        <taxon>Eukaryota</taxon>
        <taxon>Metamonada</taxon>
        <taxon>Parabasalia</taxon>
        <taxon>Tritrichomonadida</taxon>
        <taxon>Tritrichomonadidae</taxon>
        <taxon>Tritrichomonas</taxon>
    </lineage>
</organism>
<dbReference type="InterPro" id="IPR000195">
    <property type="entry name" value="Rab-GAP-TBC_dom"/>
</dbReference>
<reference evidence="3" key="1">
    <citation type="submission" date="2016-10" db="EMBL/GenBank/DDBJ databases">
        <authorList>
            <person name="Benchimol M."/>
            <person name="Almeida L.G."/>
            <person name="Vasconcelos A.T."/>
            <person name="Perreira-Neves A."/>
            <person name="Rosa I.A."/>
            <person name="Tasca T."/>
            <person name="Bogo M.R."/>
            <person name="de Souza W."/>
        </authorList>
    </citation>
    <scope>NUCLEOTIDE SEQUENCE [LARGE SCALE GENOMIC DNA]</scope>
    <source>
        <strain evidence="3">K</strain>
    </source>
</reference>
<dbReference type="AlphaFoldDB" id="A0A1J4JN92"/>
<dbReference type="Gene3D" id="1.10.472.80">
    <property type="entry name" value="Ypt/Rab-GAP domain of gyp1p, domain 3"/>
    <property type="match status" value="1"/>
</dbReference>
<evidence type="ECO:0000259" key="2">
    <source>
        <dbReference type="PROSITE" id="PS50086"/>
    </source>
</evidence>
<dbReference type="SUPFAM" id="SSF47923">
    <property type="entry name" value="Ypt/Rab-GAP domain of gyp1p"/>
    <property type="match status" value="2"/>
</dbReference>
<protein>
    <recommendedName>
        <fullName evidence="2">Rab-GAP TBC domain-containing protein</fullName>
    </recommendedName>
</protein>
<feature type="domain" description="Rab-GAP TBC" evidence="2">
    <location>
        <begin position="32"/>
        <end position="326"/>
    </location>
</feature>
<evidence type="ECO:0000313" key="3">
    <source>
        <dbReference type="EMBL" id="OHS99011.1"/>
    </source>
</evidence>
<dbReference type="GO" id="GO:0005096">
    <property type="term" value="F:GTPase activator activity"/>
    <property type="evidence" value="ECO:0007669"/>
    <property type="project" value="TreeGrafter"/>
</dbReference>
<dbReference type="Proteomes" id="UP000179807">
    <property type="component" value="Unassembled WGS sequence"/>
</dbReference>
<feature type="region of interest" description="Disordered" evidence="1">
    <location>
        <begin position="178"/>
        <end position="216"/>
    </location>
</feature>
<name>A0A1J4JN92_9EUKA</name>
<keyword evidence="4" id="KW-1185">Reference proteome</keyword>
<dbReference type="RefSeq" id="XP_068352148.1">
    <property type="nucleotide sequence ID" value="XM_068494356.1"/>
</dbReference>
<feature type="compositionally biased region" description="Low complexity" evidence="1">
    <location>
        <begin position="178"/>
        <end position="207"/>
    </location>
</feature>
<dbReference type="Pfam" id="PF00566">
    <property type="entry name" value="RabGAP-TBC"/>
    <property type="match status" value="1"/>
</dbReference>
<gene>
    <name evidence="3" type="ORF">TRFO_08552</name>
</gene>